<keyword evidence="3" id="KW-1185">Reference proteome</keyword>
<dbReference type="RefSeq" id="WP_209525301.1">
    <property type="nucleotide sequence ID" value="NZ_JAEEGA010000002.1"/>
</dbReference>
<accession>A0A940PAD5</accession>
<dbReference type="EMBL" id="JAEEGA010000002">
    <property type="protein sequence ID" value="MBP1040398.1"/>
    <property type="molecule type" value="Genomic_DNA"/>
</dbReference>
<evidence type="ECO:0000256" key="1">
    <source>
        <dbReference type="SAM" id="MobiDB-lite"/>
    </source>
</evidence>
<feature type="region of interest" description="Disordered" evidence="1">
    <location>
        <begin position="31"/>
        <end position="53"/>
    </location>
</feature>
<name>A0A940PAD5_9ENTE</name>
<gene>
    <name evidence="2" type="ORF">I6N95_05155</name>
</gene>
<proteinExistence type="predicted"/>
<protein>
    <submittedName>
        <fullName evidence="2">Uncharacterized protein</fullName>
    </submittedName>
</protein>
<evidence type="ECO:0000313" key="3">
    <source>
        <dbReference type="Proteomes" id="UP000674938"/>
    </source>
</evidence>
<evidence type="ECO:0000313" key="2">
    <source>
        <dbReference type="EMBL" id="MBP1040398.1"/>
    </source>
</evidence>
<feature type="compositionally biased region" description="Polar residues" evidence="1">
    <location>
        <begin position="41"/>
        <end position="50"/>
    </location>
</feature>
<organism evidence="2 3">
    <name type="scientific">Vagococcus allomyrinae</name>
    <dbReference type="NCBI Taxonomy" id="2794353"/>
    <lineage>
        <taxon>Bacteria</taxon>
        <taxon>Bacillati</taxon>
        <taxon>Bacillota</taxon>
        <taxon>Bacilli</taxon>
        <taxon>Lactobacillales</taxon>
        <taxon>Enterococcaceae</taxon>
        <taxon>Vagococcus</taxon>
    </lineage>
</organism>
<feature type="compositionally biased region" description="Basic and acidic residues" evidence="1">
    <location>
        <begin position="195"/>
        <end position="207"/>
    </location>
</feature>
<feature type="region of interest" description="Disordered" evidence="1">
    <location>
        <begin position="184"/>
        <end position="207"/>
    </location>
</feature>
<dbReference type="AlphaFoldDB" id="A0A940PAD5"/>
<comment type="caution">
    <text evidence="2">The sequence shown here is derived from an EMBL/GenBank/DDBJ whole genome shotgun (WGS) entry which is preliminary data.</text>
</comment>
<sequence>MFIREKRINCGKSYVEVDIFPRSIDQEKYAKEGVRKKGAPSSDTQVNLNDRNSKRKFHQTVMANFDETSLVLGLDYNNEFRPKTVEDAQTEIRNYLDRAKRKIKKLGLPELKWMVVTEHSDGKKKINIHHHLIISGDLGREALEGLWVKGRGKNQKPIGRCNARRLQFDGNGVEGLTQYMLKKPEGKKRWSSSRNLEKPKPPKLNDKKYTRRQLEKYALSNDCGEEMFKKKYPNHLISEIKFYENEMTGYYFYLKMWKKPKDGVVPYHMTKTSIVEMTKKQWIEEQRNNAHYFLCKGGEILASGSIEEIAIQRGVKKSTVAHYGMPSYRRKMKGDGLVLIKQQE</sequence>
<dbReference type="Proteomes" id="UP000674938">
    <property type="component" value="Unassembled WGS sequence"/>
</dbReference>
<reference evidence="2" key="1">
    <citation type="submission" date="2020-12" db="EMBL/GenBank/DDBJ databases">
        <title>Vagococcus allomyrinae sp. nov. and Enterococcus lavae sp. nov., isolated from the larvae of Allomyrina dichotoma.</title>
        <authorList>
            <person name="Lee S.D."/>
        </authorList>
    </citation>
    <scope>NUCLEOTIDE SEQUENCE</scope>
    <source>
        <strain evidence="2">BWB3-3</strain>
    </source>
</reference>